<keyword evidence="1" id="KW-0812">Transmembrane</keyword>
<keyword evidence="1" id="KW-0472">Membrane</keyword>
<accession>A0A7C5L7F0</accession>
<gene>
    <name evidence="2" type="ORF">ENM11_04590</name>
</gene>
<feature type="transmembrane region" description="Helical" evidence="1">
    <location>
        <begin position="123"/>
        <end position="141"/>
    </location>
</feature>
<protein>
    <submittedName>
        <fullName evidence="2">Uncharacterized protein</fullName>
    </submittedName>
</protein>
<evidence type="ECO:0000313" key="2">
    <source>
        <dbReference type="EMBL" id="HHK68417.1"/>
    </source>
</evidence>
<sequence length="209" mass="23461">MVPPVLRLDILFEALSCLFSIVIASVAFLAWRKVGAKSLFLFSMAFYLMAAAMLARIVLVSWVFSSSPPPPPMRFLPILVLQVQELVYSVVRICAYIVFLYLYAAYPLRKDSVTAFVTPVSLIYNPLFEAVSATMLIFVVYRLFKLSDQSRSSYVLSAFILLLTSHLLFLLTPVSFLLYLVAHFAQMVSLALFLTAVSLVLMHGERLSV</sequence>
<feature type="transmembrane region" description="Helical" evidence="1">
    <location>
        <begin position="44"/>
        <end position="65"/>
    </location>
</feature>
<reference evidence="2" key="1">
    <citation type="journal article" date="2020" name="mSystems">
        <title>Genome- and Community-Level Interaction Insights into Carbon Utilization and Element Cycling Functions of Hydrothermarchaeota in Hydrothermal Sediment.</title>
        <authorList>
            <person name="Zhou Z."/>
            <person name="Liu Y."/>
            <person name="Xu W."/>
            <person name="Pan J."/>
            <person name="Luo Z.H."/>
            <person name="Li M."/>
        </authorList>
    </citation>
    <scope>NUCLEOTIDE SEQUENCE [LARGE SCALE GENOMIC DNA]</scope>
    <source>
        <strain evidence="2">SpSt-1056</strain>
    </source>
</reference>
<keyword evidence="1" id="KW-1133">Transmembrane helix</keyword>
<feature type="transmembrane region" description="Helical" evidence="1">
    <location>
        <begin position="86"/>
        <end position="103"/>
    </location>
</feature>
<name>A0A7C5L7F0_CALS0</name>
<proteinExistence type="predicted"/>
<comment type="caution">
    <text evidence="2">The sequence shown here is derived from an EMBL/GenBank/DDBJ whole genome shotgun (WGS) entry which is preliminary data.</text>
</comment>
<evidence type="ECO:0000256" key="1">
    <source>
        <dbReference type="SAM" id="Phobius"/>
    </source>
</evidence>
<dbReference type="EMBL" id="DRWN01000031">
    <property type="protein sequence ID" value="HHK68417.1"/>
    <property type="molecule type" value="Genomic_DNA"/>
</dbReference>
<feature type="transmembrane region" description="Helical" evidence="1">
    <location>
        <begin position="12"/>
        <end position="32"/>
    </location>
</feature>
<organism evidence="2">
    <name type="scientific">Caldiarchaeum subterraneum</name>
    <dbReference type="NCBI Taxonomy" id="311458"/>
    <lineage>
        <taxon>Archaea</taxon>
        <taxon>Nitrososphaerota</taxon>
        <taxon>Candidatus Caldarchaeales</taxon>
        <taxon>Candidatus Caldarchaeaceae</taxon>
        <taxon>Candidatus Caldarchaeum</taxon>
    </lineage>
</organism>
<feature type="transmembrane region" description="Helical" evidence="1">
    <location>
        <begin position="153"/>
        <end position="171"/>
    </location>
</feature>
<feature type="transmembrane region" description="Helical" evidence="1">
    <location>
        <begin position="177"/>
        <end position="201"/>
    </location>
</feature>
<dbReference type="AlphaFoldDB" id="A0A7C5L7F0"/>